<accession>A0A543BQH5</accession>
<dbReference type="EMBL" id="VFOX01000001">
    <property type="protein sequence ID" value="TQL87048.1"/>
    <property type="molecule type" value="Genomic_DNA"/>
</dbReference>
<dbReference type="GO" id="GO:0046872">
    <property type="term" value="F:metal ion binding"/>
    <property type="evidence" value="ECO:0007669"/>
    <property type="project" value="UniProtKB-KW"/>
</dbReference>
<dbReference type="SUPFAM" id="SSF82282">
    <property type="entry name" value="Homocysteine S-methyltransferase"/>
    <property type="match status" value="1"/>
</dbReference>
<dbReference type="RefSeq" id="WP_141872842.1">
    <property type="nucleotide sequence ID" value="NZ_VFOX01000001.1"/>
</dbReference>
<evidence type="ECO:0000256" key="3">
    <source>
        <dbReference type="PROSITE-ProRule" id="PRU00333"/>
    </source>
</evidence>
<comment type="caution">
    <text evidence="5">The sequence shown here is derived from an EMBL/GenBank/DDBJ whole genome shotgun (WGS) entry which is preliminary data.</text>
</comment>
<organism evidence="5 6">
    <name type="scientific">Microbacterium saperdae</name>
    <dbReference type="NCBI Taxonomy" id="69368"/>
    <lineage>
        <taxon>Bacteria</taxon>
        <taxon>Bacillati</taxon>
        <taxon>Actinomycetota</taxon>
        <taxon>Actinomycetes</taxon>
        <taxon>Micrococcales</taxon>
        <taxon>Microbacteriaceae</taxon>
        <taxon>Microbacterium</taxon>
    </lineage>
</organism>
<dbReference type="GO" id="GO:0008168">
    <property type="term" value="F:methyltransferase activity"/>
    <property type="evidence" value="ECO:0007669"/>
    <property type="project" value="UniProtKB-UniRule"/>
</dbReference>
<feature type="binding site" evidence="3">
    <location>
        <position position="291"/>
    </location>
    <ligand>
        <name>Zn(2+)</name>
        <dbReference type="ChEBI" id="CHEBI:29105"/>
    </ligand>
</feature>
<proteinExistence type="predicted"/>
<dbReference type="OrthoDB" id="9803687at2"/>
<gene>
    <name evidence="5" type="ORF">FB560_2715</name>
</gene>
<feature type="binding site" evidence="3">
    <location>
        <position position="290"/>
    </location>
    <ligand>
        <name>Zn(2+)</name>
        <dbReference type="ChEBI" id="CHEBI:29105"/>
    </ligand>
</feature>
<dbReference type="Pfam" id="PF02574">
    <property type="entry name" value="S-methyl_trans"/>
    <property type="match status" value="1"/>
</dbReference>
<evidence type="ECO:0000259" key="4">
    <source>
        <dbReference type="PROSITE" id="PS50970"/>
    </source>
</evidence>
<feature type="binding site" evidence="3">
    <location>
        <position position="223"/>
    </location>
    <ligand>
        <name>Zn(2+)</name>
        <dbReference type="ChEBI" id="CHEBI:29105"/>
    </ligand>
</feature>
<keyword evidence="1 3" id="KW-0489">Methyltransferase</keyword>
<dbReference type="GO" id="GO:0032259">
    <property type="term" value="P:methylation"/>
    <property type="evidence" value="ECO:0007669"/>
    <property type="project" value="UniProtKB-KW"/>
</dbReference>
<reference evidence="5 6" key="1">
    <citation type="submission" date="2019-06" db="EMBL/GenBank/DDBJ databases">
        <title>Sequencing the genomes of 1000 actinobacteria strains.</title>
        <authorList>
            <person name="Klenk H.-P."/>
        </authorList>
    </citation>
    <scope>NUCLEOTIDE SEQUENCE [LARGE SCALE GENOMIC DNA]</scope>
    <source>
        <strain evidence="5 6">DSM 20169</strain>
    </source>
</reference>
<dbReference type="InterPro" id="IPR003726">
    <property type="entry name" value="HCY_dom"/>
</dbReference>
<dbReference type="PANTHER" id="PTHR11103">
    <property type="entry name" value="SLR1189 PROTEIN"/>
    <property type="match status" value="1"/>
</dbReference>
<dbReference type="InterPro" id="IPR036589">
    <property type="entry name" value="HCY_dom_sf"/>
</dbReference>
<comment type="cofactor">
    <cofactor evidence="3">
        <name>Zn(2+)</name>
        <dbReference type="ChEBI" id="CHEBI:29105"/>
    </cofactor>
</comment>
<name>A0A543BQH5_9MICO</name>
<keyword evidence="3" id="KW-0479">Metal-binding</keyword>
<dbReference type="AlphaFoldDB" id="A0A543BQH5"/>
<dbReference type="PROSITE" id="PS50970">
    <property type="entry name" value="HCY"/>
    <property type="match status" value="1"/>
</dbReference>
<dbReference type="Proteomes" id="UP000317209">
    <property type="component" value="Unassembled WGS sequence"/>
</dbReference>
<evidence type="ECO:0000256" key="1">
    <source>
        <dbReference type="ARBA" id="ARBA00022603"/>
    </source>
</evidence>
<protein>
    <submittedName>
        <fullName evidence="5">Homocysteine S-methyltransferase</fullName>
    </submittedName>
</protein>
<evidence type="ECO:0000313" key="6">
    <source>
        <dbReference type="Proteomes" id="UP000317209"/>
    </source>
</evidence>
<feature type="domain" description="Hcy-binding" evidence="4">
    <location>
        <begin position="1"/>
        <end position="305"/>
    </location>
</feature>
<keyword evidence="6" id="KW-1185">Reference proteome</keyword>
<dbReference type="Gene3D" id="3.20.20.330">
    <property type="entry name" value="Homocysteine-binding-like domain"/>
    <property type="match status" value="1"/>
</dbReference>
<keyword evidence="3" id="KW-0862">Zinc</keyword>
<dbReference type="PANTHER" id="PTHR11103:SF18">
    <property type="entry name" value="SLR1189 PROTEIN"/>
    <property type="match status" value="1"/>
</dbReference>
<sequence length="319" mass="34454">MSASDTASPVRFVTDGGLETDLIFHHGVDLPDFAAFVLVDDFRGRRLLQDYYRGYAEVAGRHGVGLRLESATWRASADWGRRLDYDAAALRRVNIEALRMLRDIASDHDDLPEIALVGVVGPRGDGYRAGEWDPATGPDDAYRYHRPQVRSLAEGGADAVTAYTLSDAAEAIGVVRAAREFQLPVEISFTVETDGRLPSGRTLAATIADVDAHGAPDGYLLNCAHPEHFARAVDAETASRIIGIRPNASRLSHAELDEAEHLDEGDPADLAACTVDLVERMPSVRVIGGCCGTDARHVTAIWERLDGEEARGDGDVARA</sequence>
<keyword evidence="2 3" id="KW-0808">Transferase</keyword>
<evidence type="ECO:0000256" key="2">
    <source>
        <dbReference type="ARBA" id="ARBA00022679"/>
    </source>
</evidence>
<evidence type="ECO:0000313" key="5">
    <source>
        <dbReference type="EMBL" id="TQL87048.1"/>
    </source>
</evidence>